<name>A0A4U1ECM6_MONMO</name>
<evidence type="ECO:0000256" key="1">
    <source>
        <dbReference type="ARBA" id="ARBA00004123"/>
    </source>
</evidence>
<keyword evidence="3" id="KW-0539">Nucleus</keyword>
<accession>A0A4U1ECM6</accession>
<dbReference type="PANTHER" id="PTHR46318:SF1">
    <property type="entry name" value="UPSTREAM-BINDING FACTOR 1-LIKE PROTEIN 1-RELATED"/>
    <property type="match status" value="1"/>
</dbReference>
<comment type="caution">
    <text evidence="5">The sequence shown here is derived from an EMBL/GenBank/DDBJ whole genome shotgun (WGS) entry which is preliminary data.</text>
</comment>
<dbReference type="GO" id="GO:0005634">
    <property type="term" value="C:nucleus"/>
    <property type="evidence" value="ECO:0007669"/>
    <property type="project" value="UniProtKB-SubCell"/>
</dbReference>
<dbReference type="AlphaFoldDB" id="A0A4U1ECM6"/>
<reference evidence="6" key="1">
    <citation type="journal article" date="2019" name="IScience">
        <title>Narwhal Genome Reveals Long-Term Low Genetic Diversity despite Current Large Abundance Size.</title>
        <authorList>
            <person name="Westbury M.V."/>
            <person name="Petersen B."/>
            <person name="Garde E."/>
            <person name="Heide-Jorgensen M.P."/>
            <person name="Lorenzen E.D."/>
        </authorList>
    </citation>
    <scope>NUCLEOTIDE SEQUENCE [LARGE SCALE GENOMIC DNA]</scope>
</reference>
<dbReference type="PANTHER" id="PTHR46318">
    <property type="entry name" value="UPSTREAM BINDING TRANSCRIPTION FACTOR"/>
    <property type="match status" value="1"/>
</dbReference>
<feature type="non-terminal residue" evidence="5">
    <location>
        <position position="1"/>
    </location>
</feature>
<dbReference type="InterPro" id="IPR051762">
    <property type="entry name" value="UBF1"/>
</dbReference>
<dbReference type="EMBL" id="RWIC01002291">
    <property type="protein sequence ID" value="TKC33835.1"/>
    <property type="molecule type" value="Genomic_DNA"/>
</dbReference>
<evidence type="ECO:0000256" key="3">
    <source>
        <dbReference type="ARBA" id="ARBA00023242"/>
    </source>
</evidence>
<organism evidence="5 6">
    <name type="scientific">Monodon monoceros</name>
    <name type="common">Narwhal</name>
    <name type="synonym">Ceratodon monodon</name>
    <dbReference type="NCBI Taxonomy" id="40151"/>
    <lineage>
        <taxon>Eukaryota</taxon>
        <taxon>Metazoa</taxon>
        <taxon>Chordata</taxon>
        <taxon>Craniata</taxon>
        <taxon>Vertebrata</taxon>
        <taxon>Euteleostomi</taxon>
        <taxon>Mammalia</taxon>
        <taxon>Eutheria</taxon>
        <taxon>Laurasiatheria</taxon>
        <taxon>Artiodactyla</taxon>
        <taxon>Whippomorpha</taxon>
        <taxon>Cetacea</taxon>
        <taxon>Odontoceti</taxon>
        <taxon>Monodontidae</taxon>
        <taxon>Monodon</taxon>
    </lineage>
</organism>
<feature type="compositionally biased region" description="Basic and acidic residues" evidence="4">
    <location>
        <begin position="148"/>
        <end position="168"/>
    </location>
</feature>
<sequence>KHGITHTTEPQEIIHHLSLECEEVGALVVVLAELGPCKQPQILEMVLPNGQHHWSKDDIVKFLEEMENNPLFNDSHAFKTTQSLMDWEKAKDKEFPENMKLKHIQDFQKEKQECEEKMAQFRKHHSELVQYSKKSDDSRSSQELQDMPLRDRMVEIPARHPEESEGEL</sequence>
<protein>
    <submittedName>
        <fullName evidence="5">Uncharacterized protein</fullName>
    </submittedName>
</protein>
<keyword evidence="2" id="KW-0238">DNA-binding</keyword>
<evidence type="ECO:0000313" key="6">
    <source>
        <dbReference type="Proteomes" id="UP000308365"/>
    </source>
</evidence>
<proteinExistence type="predicted"/>
<evidence type="ECO:0000256" key="2">
    <source>
        <dbReference type="ARBA" id="ARBA00023125"/>
    </source>
</evidence>
<evidence type="ECO:0000313" key="5">
    <source>
        <dbReference type="EMBL" id="TKC33835.1"/>
    </source>
</evidence>
<feature type="region of interest" description="Disordered" evidence="4">
    <location>
        <begin position="125"/>
        <end position="168"/>
    </location>
</feature>
<evidence type="ECO:0000256" key="4">
    <source>
        <dbReference type="SAM" id="MobiDB-lite"/>
    </source>
</evidence>
<dbReference type="GO" id="GO:0003677">
    <property type="term" value="F:DNA binding"/>
    <property type="evidence" value="ECO:0007669"/>
    <property type="project" value="UniProtKB-KW"/>
</dbReference>
<dbReference type="Proteomes" id="UP000308365">
    <property type="component" value="Unassembled WGS sequence"/>
</dbReference>
<gene>
    <name evidence="5" type="ORF">EI555_019532</name>
</gene>
<comment type="subcellular location">
    <subcellularLocation>
        <location evidence="1">Nucleus</location>
    </subcellularLocation>
</comment>